<comment type="similarity">
    <text evidence="1">Belongs to the universal ribosomal protein uS10 family.</text>
</comment>
<dbReference type="VEuPathDB" id="FungiDB:T551_03169"/>
<dbReference type="GO" id="GO:0005840">
    <property type="term" value="C:ribosome"/>
    <property type="evidence" value="ECO:0007669"/>
    <property type="project" value="UniProtKB-KW"/>
</dbReference>
<keyword evidence="2 7" id="KW-0689">Ribosomal protein</keyword>
<reference evidence="8" key="1">
    <citation type="journal article" date="2016" name="Nat. Commun.">
        <title>Genome analysis of three Pneumocystis species reveals adaptation mechanisms to life exclusively in mammalian hosts.</title>
        <authorList>
            <person name="Ma L."/>
            <person name="Chen Z."/>
            <person name="Huang D.W."/>
            <person name="Kutty G."/>
            <person name="Ishihara M."/>
            <person name="Wang H."/>
            <person name="Abouelleil A."/>
            <person name="Bishop L."/>
            <person name="Davey E."/>
            <person name="Deng R."/>
            <person name="Deng X."/>
            <person name="Fan L."/>
            <person name="Fantoni G."/>
            <person name="Fitzgerald M."/>
            <person name="Gogineni E."/>
            <person name="Goldberg J.M."/>
            <person name="Handley G."/>
            <person name="Hu X."/>
            <person name="Huber C."/>
            <person name="Jiao X."/>
            <person name="Jones K."/>
            <person name="Levin J.Z."/>
            <person name="Liu Y."/>
            <person name="Macdonald P."/>
            <person name="Melnikov A."/>
            <person name="Raley C."/>
            <person name="Sassi M."/>
            <person name="Sherman B.T."/>
            <person name="Song X."/>
            <person name="Sykes S."/>
            <person name="Tran B."/>
            <person name="Walsh L."/>
            <person name="Xia Y."/>
            <person name="Yang J."/>
            <person name="Young S."/>
            <person name="Zeng Q."/>
            <person name="Zheng X."/>
            <person name="Stephens R."/>
            <person name="Nusbaum C."/>
            <person name="Birren B.W."/>
            <person name="Azadi P."/>
            <person name="Lempicki R.A."/>
            <person name="Cuomo C.A."/>
            <person name="Kovacs J.A."/>
        </authorList>
    </citation>
    <scope>NUCLEOTIDE SEQUENCE [LARGE SCALE GENOMIC DNA]</scope>
    <source>
        <strain evidence="8">RU7</strain>
    </source>
</reference>
<dbReference type="GeneID" id="28941687"/>
<dbReference type="PANTHER" id="PTHR11700">
    <property type="entry name" value="30S RIBOSOMAL PROTEIN S10 FAMILY MEMBER"/>
    <property type="match status" value="1"/>
</dbReference>
<dbReference type="OrthoDB" id="366214at2759"/>
<dbReference type="HAMAP" id="MF_00508">
    <property type="entry name" value="Ribosomal_uS10"/>
    <property type="match status" value="1"/>
</dbReference>
<dbReference type="Proteomes" id="UP000053447">
    <property type="component" value="Unassembled WGS sequence"/>
</dbReference>
<keyword evidence="8" id="KW-1185">Reference proteome</keyword>
<dbReference type="RefSeq" id="XP_018228331.1">
    <property type="nucleotide sequence ID" value="XM_018375432.1"/>
</dbReference>
<dbReference type="SUPFAM" id="SSF54999">
    <property type="entry name" value="Ribosomal protein S10"/>
    <property type="match status" value="1"/>
</dbReference>
<evidence type="ECO:0000256" key="4">
    <source>
        <dbReference type="ARBA" id="ARBA00035261"/>
    </source>
</evidence>
<dbReference type="STRING" id="1408657.A0A0W4ZFM4"/>
<dbReference type="InterPro" id="IPR027486">
    <property type="entry name" value="Ribosomal_uS10_dom"/>
</dbReference>
<dbReference type="SMART" id="SM01403">
    <property type="entry name" value="Ribosomal_S10"/>
    <property type="match status" value="1"/>
</dbReference>
<protein>
    <recommendedName>
        <fullName evidence="4">Small ribosomal subunit protein uS10m</fullName>
    </recommendedName>
    <alternativeName>
        <fullName evidence="5">37S ribosomal protein S10, mitochondrial</fullName>
    </alternativeName>
</protein>
<organism evidence="7 8">
    <name type="scientific">Pneumocystis jirovecii (strain RU7)</name>
    <name type="common">Human pneumocystis pneumonia agent</name>
    <dbReference type="NCBI Taxonomy" id="1408657"/>
    <lineage>
        <taxon>Eukaryota</taxon>
        <taxon>Fungi</taxon>
        <taxon>Dikarya</taxon>
        <taxon>Ascomycota</taxon>
        <taxon>Taphrinomycotina</taxon>
        <taxon>Pneumocystomycetes</taxon>
        <taxon>Pneumocystaceae</taxon>
        <taxon>Pneumocystis</taxon>
    </lineage>
</organism>
<dbReference type="Gene3D" id="3.30.70.600">
    <property type="entry name" value="Ribosomal protein S10 domain"/>
    <property type="match status" value="1"/>
</dbReference>
<evidence type="ECO:0000256" key="5">
    <source>
        <dbReference type="ARBA" id="ARBA00042916"/>
    </source>
</evidence>
<accession>A0A0W4ZFM4</accession>
<keyword evidence="3" id="KW-0687">Ribonucleoprotein</keyword>
<comment type="caution">
    <text evidence="7">The sequence shown here is derived from an EMBL/GenBank/DDBJ whole genome shotgun (WGS) entry which is preliminary data.</text>
</comment>
<dbReference type="AlphaFoldDB" id="A0A0W4ZFM4"/>
<dbReference type="FunFam" id="3.30.70.600:FF:000003">
    <property type="entry name" value="30S ribosomal protein S10"/>
    <property type="match status" value="1"/>
</dbReference>
<dbReference type="InterPro" id="IPR001848">
    <property type="entry name" value="Ribosomal_uS10"/>
</dbReference>
<evidence type="ECO:0000259" key="6">
    <source>
        <dbReference type="SMART" id="SM01403"/>
    </source>
</evidence>
<gene>
    <name evidence="7" type="ORF">T551_03169</name>
</gene>
<dbReference type="GO" id="GO:0006412">
    <property type="term" value="P:translation"/>
    <property type="evidence" value="ECO:0007669"/>
    <property type="project" value="InterPro"/>
</dbReference>
<evidence type="ECO:0000313" key="7">
    <source>
        <dbReference type="EMBL" id="KTW27175.1"/>
    </source>
</evidence>
<evidence type="ECO:0000256" key="2">
    <source>
        <dbReference type="ARBA" id="ARBA00022980"/>
    </source>
</evidence>
<feature type="domain" description="Small ribosomal subunit protein uS10" evidence="6">
    <location>
        <begin position="109"/>
        <end position="206"/>
    </location>
</feature>
<dbReference type="Pfam" id="PF00338">
    <property type="entry name" value="Ribosomal_S10"/>
    <property type="match status" value="1"/>
</dbReference>
<evidence type="ECO:0000256" key="3">
    <source>
        <dbReference type="ARBA" id="ARBA00023274"/>
    </source>
</evidence>
<proteinExistence type="inferred from homology"/>
<dbReference type="GO" id="GO:1990904">
    <property type="term" value="C:ribonucleoprotein complex"/>
    <property type="evidence" value="ECO:0007669"/>
    <property type="project" value="UniProtKB-KW"/>
</dbReference>
<evidence type="ECO:0000313" key="8">
    <source>
        <dbReference type="Proteomes" id="UP000053447"/>
    </source>
</evidence>
<evidence type="ECO:0000256" key="1">
    <source>
        <dbReference type="ARBA" id="ARBA00007102"/>
    </source>
</evidence>
<sequence length="228" mass="26557">MIRQKQLTLLNNIQNSIHTAFTRVFCQWVSITRLGQIRCFTDMPKYSIDSENVTKHSSKQSERLYDLYGPFSNAELPKPEAFSKLPPNVQAAYLEPLRRPARYGIITCSLQMRSFEVHRLAFFADFSMRAAYYIGLCASGPVPLPKRIERWTVPRGPFVHSKSKENFERITYKRLITIKDGHPRVVDTWLAYLAKHVMSGIGMKAHVFRYEAIMQEKERDSKMPEEKH</sequence>
<dbReference type="GO" id="GO:0003735">
    <property type="term" value="F:structural constituent of ribosome"/>
    <property type="evidence" value="ECO:0007669"/>
    <property type="project" value="InterPro"/>
</dbReference>
<name>A0A0W4ZFM4_PNEJ7</name>
<dbReference type="PRINTS" id="PR00971">
    <property type="entry name" value="RIBOSOMALS10"/>
</dbReference>
<dbReference type="EMBL" id="LFWA01000015">
    <property type="protein sequence ID" value="KTW27175.1"/>
    <property type="molecule type" value="Genomic_DNA"/>
</dbReference>
<dbReference type="InterPro" id="IPR036838">
    <property type="entry name" value="Ribosomal_uS10_dom_sf"/>
</dbReference>